<feature type="domain" description="Fibronectin type III-like" evidence="2">
    <location>
        <begin position="679"/>
        <end position="748"/>
    </location>
</feature>
<dbReference type="Gene3D" id="3.20.20.300">
    <property type="entry name" value="Glycoside hydrolase, family 3, N-terminal domain"/>
    <property type="match status" value="1"/>
</dbReference>
<evidence type="ECO:0000313" key="4">
    <source>
        <dbReference type="Proteomes" id="UP000001564"/>
    </source>
</evidence>
<dbReference type="EC" id="3.2.1.-" evidence="3"/>
<dbReference type="Gene3D" id="3.40.50.1700">
    <property type="entry name" value="Glycoside hydrolase family 3 C-terminal domain"/>
    <property type="match status" value="1"/>
</dbReference>
<dbReference type="InterPro" id="IPR026891">
    <property type="entry name" value="Fn3-like"/>
</dbReference>
<dbReference type="Proteomes" id="UP000001564">
    <property type="component" value="Chromosome"/>
</dbReference>
<dbReference type="SUPFAM" id="SSF52279">
    <property type="entry name" value="Beta-D-glucan exohydrolase, C-terminal domain"/>
    <property type="match status" value="1"/>
</dbReference>
<dbReference type="GO" id="GO:0009251">
    <property type="term" value="P:glucan catabolic process"/>
    <property type="evidence" value="ECO:0007669"/>
    <property type="project" value="TreeGrafter"/>
</dbReference>
<keyword evidence="3" id="KW-0326">Glycosidase</keyword>
<protein>
    <submittedName>
        <fullName evidence="3">Beta-glucosidase, glycosyl hydrolase family 3</fullName>
        <ecNumber evidence="3">3.2.1.-</ecNumber>
    </submittedName>
</protein>
<proteinExistence type="predicted"/>
<dbReference type="Pfam" id="PF00933">
    <property type="entry name" value="Glyco_hydro_3"/>
    <property type="match status" value="1"/>
</dbReference>
<dbReference type="PANTHER" id="PTHR30620:SF123">
    <property type="entry name" value="BETA-XYLOSIDASE"/>
    <property type="match status" value="1"/>
</dbReference>
<dbReference type="InterPro" id="IPR002772">
    <property type="entry name" value="Glyco_hydro_3_C"/>
</dbReference>
<dbReference type="InterPro" id="IPR017853">
    <property type="entry name" value="GH"/>
</dbReference>
<dbReference type="CAZy" id="GH3">
    <property type="family name" value="Glycoside Hydrolase Family 3"/>
</dbReference>
<evidence type="ECO:0000259" key="2">
    <source>
        <dbReference type="SMART" id="SM01217"/>
    </source>
</evidence>
<dbReference type="PRINTS" id="PR00133">
    <property type="entry name" value="GLHYDRLASE3"/>
</dbReference>
<name>A5CM32_CLAM3</name>
<sequence>MPDLLPYRDPSLPTMERVRDLLGRMTLEEKAAQIACPFGTAVDVHRPPQEGWGTAVAALAALGEVPREAARLGNELQRKHVEETRLGIPVLLAEEALIGLKVRSATTFPDALAQAATWDTDLIEAMAKTIGVQMARLGVRQALSPLADVSRDPRWGRVEETYGEEPYLVGSMATAFVRGLQGAEEDTPLIATLKHFVAYGASDGGRNTDAAHLGHSELHEVYALPFEMAIRVGGAQGVMPAYNSIDGVPVTGSAEYLVGLLRDRLGFEGLITSDLEAVSQLFTKHGTAADIPHAFAQALRAGVNADLDNTVSTRVILEAVHEGLLSIDELDAAAAGSLRAKLELGLFERPYVDLDRVPETLDSESDRALSRAVAEKSVILLRNAPVNGTPLLPLPDSPQTIAVIGPNADRLMGQLGNYSYQVLDSMTRRFAQAANPQARMESAQAMGADNADLLVDSVPVVTFLDGIRSRAHADSKIVYAAGCPVAAEDRSGIAAAVALARTADVVILVVGDQSGIGAFGTVGEGLDSVTCELPGVQRELVEAVAASGTPTVAVLSHGRPFVLGWMTEKVPAIVSSLFGGEEAGTAVASVLFGDVNPAGRLPIAMLTSVGAAPLPYWRTLQPSHYVDGTSTAVFPFGHGLSYTDFAYRDLAIGSPEVSTDGVVRLEFTVENVGARAGEEVVQVYGQDVIGSTVRRGRVLVGFRRFALEPGEAVRVCIDVPTSMFALWNGTRGWVVEPGLLRFYIGGSSARTPLQARVTLTGGEHEPGDQRPLFSSITLRDVEPGDRLDGGADAFDAGAIQRVTAESTIREWLDHPIGGPALRSALGGIEENLLSAAFGLTLTKMALYSQGAITDETVERLITVVERAYSDSDRA</sequence>
<keyword evidence="4" id="KW-1185">Reference proteome</keyword>
<dbReference type="HOGENOM" id="CLU_004542_5_1_11"/>
<keyword evidence="1 3" id="KW-0378">Hydrolase</keyword>
<dbReference type="PANTHER" id="PTHR30620">
    <property type="entry name" value="PERIPLASMIC BETA-GLUCOSIDASE-RELATED"/>
    <property type="match status" value="1"/>
</dbReference>
<dbReference type="InterPro" id="IPR051915">
    <property type="entry name" value="Cellulose_Degrad_GH3"/>
</dbReference>
<dbReference type="Gene3D" id="2.60.40.10">
    <property type="entry name" value="Immunoglobulins"/>
    <property type="match status" value="1"/>
</dbReference>
<gene>
    <name evidence="3" type="primary">bglD</name>
    <name evidence="3" type="ordered locus">CMM_0097</name>
</gene>
<dbReference type="Pfam" id="PF01915">
    <property type="entry name" value="Glyco_hydro_3_C"/>
    <property type="match status" value="1"/>
</dbReference>
<dbReference type="AlphaFoldDB" id="A5CM32"/>
<dbReference type="OrthoDB" id="3187421at2"/>
<evidence type="ECO:0000313" key="3">
    <source>
        <dbReference type="EMBL" id="CAN00117.1"/>
    </source>
</evidence>
<evidence type="ECO:0000256" key="1">
    <source>
        <dbReference type="ARBA" id="ARBA00022801"/>
    </source>
</evidence>
<dbReference type="KEGG" id="cmi:CMM_0097"/>
<organism evidence="3 4">
    <name type="scientific">Clavibacter michiganensis subsp. michiganensis (strain NCPPB 382)</name>
    <dbReference type="NCBI Taxonomy" id="443906"/>
    <lineage>
        <taxon>Bacteria</taxon>
        <taxon>Bacillati</taxon>
        <taxon>Actinomycetota</taxon>
        <taxon>Actinomycetes</taxon>
        <taxon>Micrococcales</taxon>
        <taxon>Microbacteriaceae</taxon>
        <taxon>Clavibacter</taxon>
    </lineage>
</organism>
<dbReference type="EMBL" id="AM711867">
    <property type="protein sequence ID" value="CAN00117.1"/>
    <property type="molecule type" value="Genomic_DNA"/>
</dbReference>
<dbReference type="Pfam" id="PF14310">
    <property type="entry name" value="Fn3-like"/>
    <property type="match status" value="1"/>
</dbReference>
<accession>A5CM32</accession>
<dbReference type="InterPro" id="IPR001764">
    <property type="entry name" value="Glyco_hydro_3_N"/>
</dbReference>
<dbReference type="SMART" id="SM01217">
    <property type="entry name" value="Fn3_like"/>
    <property type="match status" value="1"/>
</dbReference>
<dbReference type="InterPro" id="IPR013783">
    <property type="entry name" value="Ig-like_fold"/>
</dbReference>
<dbReference type="SUPFAM" id="SSF51445">
    <property type="entry name" value="(Trans)glycosidases"/>
    <property type="match status" value="1"/>
</dbReference>
<dbReference type="RefSeq" id="WP_011931316.1">
    <property type="nucleotide sequence ID" value="NC_009480.1"/>
</dbReference>
<dbReference type="InterPro" id="IPR036962">
    <property type="entry name" value="Glyco_hydro_3_N_sf"/>
</dbReference>
<reference evidence="3 4" key="1">
    <citation type="journal article" date="2008" name="J. Bacteriol.">
        <title>The genome sequence of the tomato-pathogenic actinomycete Clavibacter michiganensis subsp. michiganensis NCPPB382 reveals a large island involved in pathogenicity.</title>
        <authorList>
            <person name="Gartemann K.H."/>
            <person name="Abt B."/>
            <person name="Bekel T."/>
            <person name="Burger A."/>
            <person name="Engemann J."/>
            <person name="Flugel M."/>
            <person name="Gaigalat L."/>
            <person name="Goesmann A."/>
            <person name="Grafen I."/>
            <person name="Kalinowski J."/>
            <person name="Kaup O."/>
            <person name="Kirchner O."/>
            <person name="Krause L."/>
            <person name="Linke B."/>
            <person name="McHardy A."/>
            <person name="Meyer F."/>
            <person name="Pohle S."/>
            <person name="Ruckert C."/>
            <person name="Schneiker S."/>
            <person name="Zellermann E.M."/>
            <person name="Puhler A."/>
            <person name="Eichenlaub R."/>
            <person name="Kaiser O."/>
            <person name="Bartels D."/>
        </authorList>
    </citation>
    <scope>NUCLEOTIDE SEQUENCE [LARGE SCALE GENOMIC DNA]</scope>
    <source>
        <strain evidence="3 4">NCPPB 382</strain>
    </source>
</reference>
<dbReference type="GO" id="GO:0008422">
    <property type="term" value="F:beta-glucosidase activity"/>
    <property type="evidence" value="ECO:0007669"/>
    <property type="project" value="TreeGrafter"/>
</dbReference>
<dbReference type="eggNOG" id="COG1472">
    <property type="taxonomic scope" value="Bacteria"/>
</dbReference>
<dbReference type="InterPro" id="IPR036881">
    <property type="entry name" value="Glyco_hydro_3_C_sf"/>
</dbReference>